<feature type="compositionally biased region" description="Basic and acidic residues" evidence="1">
    <location>
        <begin position="30"/>
        <end position="46"/>
    </location>
</feature>
<evidence type="ECO:0000256" key="1">
    <source>
        <dbReference type="SAM" id="MobiDB-lite"/>
    </source>
</evidence>
<proteinExistence type="predicted"/>
<feature type="region of interest" description="Disordered" evidence="1">
    <location>
        <begin position="1"/>
        <end position="73"/>
    </location>
</feature>
<protein>
    <submittedName>
        <fullName evidence="2">Uncharacterized protein</fullName>
    </submittedName>
</protein>
<organism evidence="2 3">
    <name type="scientific">Microdochium bolleyi</name>
    <dbReference type="NCBI Taxonomy" id="196109"/>
    <lineage>
        <taxon>Eukaryota</taxon>
        <taxon>Fungi</taxon>
        <taxon>Dikarya</taxon>
        <taxon>Ascomycota</taxon>
        <taxon>Pezizomycotina</taxon>
        <taxon>Sordariomycetes</taxon>
        <taxon>Xylariomycetidae</taxon>
        <taxon>Xylariales</taxon>
        <taxon>Microdochiaceae</taxon>
        <taxon>Microdochium</taxon>
    </lineage>
</organism>
<evidence type="ECO:0000313" key="3">
    <source>
        <dbReference type="Proteomes" id="UP000070501"/>
    </source>
</evidence>
<dbReference type="InParanoid" id="A0A136IRR2"/>
<accession>A0A136IRR2</accession>
<feature type="compositionally biased region" description="Polar residues" evidence="1">
    <location>
        <begin position="47"/>
        <end position="71"/>
    </location>
</feature>
<sequence length="425" mass="48210">MSRSSDARNAEAKQINPGHICSVDAAISGDKGDWANLRDDNREPRITNKQVPRKNQYQGGKQDTAMENSSDGPLRVPGMGHIPLNEELSISDRFAHGFCEWEQAGLADRDISPKDSGPLAWRDLRCETLDERQGLRLAPAQEDKRTGIGKVQERMDTTVSDAHPEPWYYAFEEEDGSKYSAYFWSYKHQWLPTEIEFSESEALVSACIAPWNDCLIEGRAGWDQDWDYLPESPAISWAPPGNVRPQRGRTPCRIITYGPQWDNEAPEWIAVFDQHRRKTVARYIALKAEIEMIKSQEPPQDADVKFKRQHKLRLAVGKWALAQNKDQDVVAMGHGKEYLERPKPGSDAPVVLPKDWEKLAGIMLGSKTRRLLRLKHPEPGTAFSYEEWKNGTHGGKGHRDMATDRPIRPDKPPAATPHERYTVSL</sequence>
<keyword evidence="3" id="KW-1185">Reference proteome</keyword>
<feature type="compositionally biased region" description="Basic and acidic residues" evidence="1">
    <location>
        <begin position="1"/>
        <end position="11"/>
    </location>
</feature>
<evidence type="ECO:0000313" key="2">
    <source>
        <dbReference type="EMBL" id="KXJ87409.1"/>
    </source>
</evidence>
<dbReference type="EMBL" id="KQ964262">
    <property type="protein sequence ID" value="KXJ87409.1"/>
    <property type="molecule type" value="Genomic_DNA"/>
</dbReference>
<name>A0A136IRR2_9PEZI</name>
<reference evidence="3" key="1">
    <citation type="submission" date="2016-02" db="EMBL/GenBank/DDBJ databases">
        <title>Draft genome sequence of Microdochium bolleyi, a fungal endophyte of beachgrass.</title>
        <authorList>
            <consortium name="DOE Joint Genome Institute"/>
            <person name="David A.S."/>
            <person name="May G."/>
            <person name="Haridas S."/>
            <person name="Lim J."/>
            <person name="Wang M."/>
            <person name="Labutti K."/>
            <person name="Lipzen A."/>
            <person name="Barry K."/>
            <person name="Grigoriev I.V."/>
        </authorList>
    </citation>
    <scope>NUCLEOTIDE SEQUENCE [LARGE SCALE GENOMIC DNA]</scope>
    <source>
        <strain evidence="3">J235TASD1</strain>
    </source>
</reference>
<dbReference type="STRING" id="196109.A0A136IRR2"/>
<dbReference type="AlphaFoldDB" id="A0A136IRR2"/>
<feature type="region of interest" description="Disordered" evidence="1">
    <location>
        <begin position="385"/>
        <end position="425"/>
    </location>
</feature>
<feature type="compositionally biased region" description="Basic and acidic residues" evidence="1">
    <location>
        <begin position="397"/>
        <end position="425"/>
    </location>
</feature>
<gene>
    <name evidence="2" type="ORF">Micbo1qcDRAFT_178909</name>
</gene>
<dbReference type="OrthoDB" id="415532at2759"/>
<dbReference type="Proteomes" id="UP000070501">
    <property type="component" value="Unassembled WGS sequence"/>
</dbReference>